<dbReference type="InParanoid" id="A0A1E7FBH8"/>
<feature type="compositionally biased region" description="Polar residues" evidence="1">
    <location>
        <begin position="74"/>
        <end position="94"/>
    </location>
</feature>
<sequence>MEVASPPPLPFGHGSAGTKRHFPGSPAGFVDHNSSTNRSPFAMIPGDSSDEYMQQRSFKRRRFTTADESMGADTENTQNHSFSQFQSSTVGKTCSSPASFAHGSSSKRSRAESVNTQIDLQNIVNSQGAEIESLKSDKAAIENSHNTLRTEHDKVVNENRTLKRAVLIQQERQNQAISEITAARQYKVEADDKIKKLEQIVLSLRYHLQAQQNNTPGNDFMGFTPPNVY</sequence>
<feature type="compositionally biased region" description="Pro residues" evidence="1">
    <location>
        <begin position="1"/>
        <end position="10"/>
    </location>
</feature>
<reference evidence="2 3" key="1">
    <citation type="submission" date="2016-09" db="EMBL/GenBank/DDBJ databases">
        <title>Extensive genetic diversity and differential bi-allelic expression allows diatom success in the polar Southern Ocean.</title>
        <authorList>
            <consortium name="DOE Joint Genome Institute"/>
            <person name="Mock T."/>
            <person name="Otillar R.P."/>
            <person name="Strauss J."/>
            <person name="Dupont C."/>
            <person name="Frickenhaus S."/>
            <person name="Maumus F."/>
            <person name="Mcmullan M."/>
            <person name="Sanges R."/>
            <person name="Schmutz J."/>
            <person name="Toseland A."/>
            <person name="Valas R."/>
            <person name="Veluchamy A."/>
            <person name="Ward B.J."/>
            <person name="Allen A."/>
            <person name="Barry K."/>
            <person name="Falciatore A."/>
            <person name="Ferrante M."/>
            <person name="Fortunato A.E."/>
            <person name="Gloeckner G."/>
            <person name="Gruber A."/>
            <person name="Hipkin R."/>
            <person name="Janech M."/>
            <person name="Kroth P."/>
            <person name="Leese F."/>
            <person name="Lindquist E."/>
            <person name="Lyon B.R."/>
            <person name="Martin J."/>
            <person name="Mayer C."/>
            <person name="Parker M."/>
            <person name="Quesneville H."/>
            <person name="Raymond J."/>
            <person name="Uhlig C."/>
            <person name="Valentin K.U."/>
            <person name="Worden A.Z."/>
            <person name="Armbrust E.V."/>
            <person name="Bowler C."/>
            <person name="Green B."/>
            <person name="Moulton V."/>
            <person name="Van Oosterhout C."/>
            <person name="Grigoriev I."/>
        </authorList>
    </citation>
    <scope>NUCLEOTIDE SEQUENCE [LARGE SCALE GENOMIC DNA]</scope>
    <source>
        <strain evidence="2 3">CCMP1102</strain>
    </source>
</reference>
<feature type="region of interest" description="Disordered" evidence="1">
    <location>
        <begin position="1"/>
        <end position="113"/>
    </location>
</feature>
<gene>
    <name evidence="2" type="ORF">FRACYDRAFT_269398</name>
</gene>
<evidence type="ECO:0000256" key="1">
    <source>
        <dbReference type="SAM" id="MobiDB-lite"/>
    </source>
</evidence>
<dbReference type="OrthoDB" id="440455at2759"/>
<evidence type="ECO:0000313" key="2">
    <source>
        <dbReference type="EMBL" id="OEU15520.1"/>
    </source>
</evidence>
<accession>A0A1E7FBH8</accession>
<dbReference type="AlphaFoldDB" id="A0A1E7FBH8"/>
<keyword evidence="3" id="KW-1185">Reference proteome</keyword>
<name>A0A1E7FBH8_9STRA</name>
<feature type="compositionally biased region" description="Low complexity" evidence="1">
    <location>
        <begin position="95"/>
        <end position="106"/>
    </location>
</feature>
<evidence type="ECO:0000313" key="3">
    <source>
        <dbReference type="Proteomes" id="UP000095751"/>
    </source>
</evidence>
<dbReference type="Proteomes" id="UP000095751">
    <property type="component" value="Unassembled WGS sequence"/>
</dbReference>
<protein>
    <submittedName>
        <fullName evidence="2">Uncharacterized protein</fullName>
    </submittedName>
</protein>
<dbReference type="KEGG" id="fcy:FRACYDRAFT_269398"/>
<organism evidence="2 3">
    <name type="scientific">Fragilariopsis cylindrus CCMP1102</name>
    <dbReference type="NCBI Taxonomy" id="635003"/>
    <lineage>
        <taxon>Eukaryota</taxon>
        <taxon>Sar</taxon>
        <taxon>Stramenopiles</taxon>
        <taxon>Ochrophyta</taxon>
        <taxon>Bacillariophyta</taxon>
        <taxon>Bacillariophyceae</taxon>
        <taxon>Bacillariophycidae</taxon>
        <taxon>Bacillariales</taxon>
        <taxon>Bacillariaceae</taxon>
        <taxon>Fragilariopsis</taxon>
    </lineage>
</organism>
<proteinExistence type="predicted"/>
<dbReference type="EMBL" id="KV784359">
    <property type="protein sequence ID" value="OEU15520.1"/>
    <property type="molecule type" value="Genomic_DNA"/>
</dbReference>